<evidence type="ECO:0008006" key="3">
    <source>
        <dbReference type="Google" id="ProtNLM"/>
    </source>
</evidence>
<evidence type="ECO:0000313" key="2">
    <source>
        <dbReference type="Proteomes" id="UP000777265"/>
    </source>
</evidence>
<dbReference type="EMBL" id="JAAYEE010000274">
    <property type="protein sequence ID" value="NLW36616.1"/>
    <property type="molecule type" value="Genomic_DNA"/>
</dbReference>
<dbReference type="Proteomes" id="UP000777265">
    <property type="component" value="Unassembled WGS sequence"/>
</dbReference>
<dbReference type="AlphaFoldDB" id="A0A351U290"/>
<comment type="caution">
    <text evidence="1">The sequence shown here is derived from an EMBL/GenBank/DDBJ whole genome shotgun (WGS) entry which is preliminary data.</text>
</comment>
<dbReference type="Pfam" id="PF03692">
    <property type="entry name" value="CxxCxxCC"/>
    <property type="match status" value="1"/>
</dbReference>
<reference evidence="1" key="2">
    <citation type="submission" date="2020-01" db="EMBL/GenBank/DDBJ databases">
        <authorList>
            <person name="Campanaro S."/>
        </authorList>
    </citation>
    <scope>NUCLEOTIDE SEQUENCE</scope>
    <source>
        <strain evidence="1">AS06rmzACSIP_7</strain>
    </source>
</reference>
<evidence type="ECO:0000313" key="1">
    <source>
        <dbReference type="EMBL" id="NLW36616.1"/>
    </source>
</evidence>
<accession>A0A351U290</accession>
<reference evidence="1" key="1">
    <citation type="journal article" date="2020" name="Biotechnol. Biofuels">
        <title>New insights from the biogas microbiome by comprehensive genome-resolved metagenomics of nearly 1600 species originating from multiple anaerobic digesters.</title>
        <authorList>
            <person name="Campanaro S."/>
            <person name="Treu L."/>
            <person name="Rodriguez-R L.M."/>
            <person name="Kovalovszki A."/>
            <person name="Ziels R.M."/>
            <person name="Maus I."/>
            <person name="Zhu X."/>
            <person name="Kougias P.G."/>
            <person name="Basile A."/>
            <person name="Luo G."/>
            <person name="Schluter A."/>
            <person name="Konstantinidis K.T."/>
            <person name="Angelidaki I."/>
        </authorList>
    </citation>
    <scope>NUCLEOTIDE SEQUENCE</scope>
    <source>
        <strain evidence="1">AS06rmzACSIP_7</strain>
    </source>
</reference>
<organism evidence="1 2">
    <name type="scientific">Syntrophorhabdus aromaticivorans</name>
    <dbReference type="NCBI Taxonomy" id="328301"/>
    <lineage>
        <taxon>Bacteria</taxon>
        <taxon>Pseudomonadati</taxon>
        <taxon>Thermodesulfobacteriota</taxon>
        <taxon>Syntrophorhabdia</taxon>
        <taxon>Syntrophorhabdales</taxon>
        <taxon>Syntrophorhabdaceae</taxon>
        <taxon>Syntrophorhabdus</taxon>
    </lineage>
</organism>
<sequence>MKKGRDIACCRCGACCHVDMLAFVSPEDIQRWEKEGRHDIVARLRDNDVMWAGDRIINKFGVKTTTCHYLNWDGSHFFCEIYETRPIVCRSYVPGSSELCPQYYRKA</sequence>
<name>A0A351U290_9BACT</name>
<proteinExistence type="predicted"/>
<protein>
    <recommendedName>
        <fullName evidence="3">YkgJ family cysteine cluster protein</fullName>
    </recommendedName>
</protein>
<dbReference type="InterPro" id="IPR005358">
    <property type="entry name" value="Puta_zinc/iron-chelating_dom"/>
</dbReference>
<gene>
    <name evidence="1" type="ORF">GXY80_14235</name>
</gene>